<dbReference type="RefSeq" id="WP_139065912.1">
    <property type="nucleotide sequence ID" value="NZ_CP040812.1"/>
</dbReference>
<dbReference type="OrthoDB" id="9876083at2"/>
<reference evidence="1 2" key="1">
    <citation type="submission" date="2019-06" db="EMBL/GenBank/DDBJ databases">
        <title>Complete genome sequence of Antarcticibacterium flavum KCTC 52984T from an Antarctic marine sediment.</title>
        <authorList>
            <person name="Lee Y.M."/>
            <person name="Shin S.C."/>
        </authorList>
    </citation>
    <scope>NUCLEOTIDE SEQUENCE [LARGE SCALE GENOMIC DNA]</scope>
    <source>
        <strain evidence="1 2">KCTC 52984</strain>
    </source>
</reference>
<sequence>MNNNLFILILTLLLVLSCNKPPNNPEKQEAAIYSLLIDKMAKPLPPPPPPPKDGSKPKSINFDSINKVKMEIVVDTMMFNTSNTLDLQEEFSEFQMLVDSISSLPVKPVKKEYLKSEKGHTLIFGRSLEDSDTQYSQMLGISPIAFNQQNNKAAVYAGHSTHPLASYLKLYLLKKINEKWQIVFEKTIEVS</sequence>
<keyword evidence="2" id="KW-1185">Reference proteome</keyword>
<evidence type="ECO:0000313" key="1">
    <source>
        <dbReference type="EMBL" id="QCY69343.1"/>
    </source>
</evidence>
<dbReference type="EMBL" id="CP040812">
    <property type="protein sequence ID" value="QCY69343.1"/>
    <property type="molecule type" value="Genomic_DNA"/>
</dbReference>
<gene>
    <name evidence="1" type="ORF">FHG64_08020</name>
</gene>
<dbReference type="KEGG" id="afla:FHG64_08020"/>
<organism evidence="1 2">
    <name type="scientific">Antarcticibacterium flavum</name>
    <dbReference type="NCBI Taxonomy" id="2058175"/>
    <lineage>
        <taxon>Bacteria</taxon>
        <taxon>Pseudomonadati</taxon>
        <taxon>Bacteroidota</taxon>
        <taxon>Flavobacteriia</taxon>
        <taxon>Flavobacteriales</taxon>
        <taxon>Flavobacteriaceae</taxon>
        <taxon>Antarcticibacterium</taxon>
    </lineage>
</organism>
<proteinExistence type="predicted"/>
<evidence type="ECO:0000313" key="2">
    <source>
        <dbReference type="Proteomes" id="UP000309016"/>
    </source>
</evidence>
<dbReference type="Proteomes" id="UP000309016">
    <property type="component" value="Chromosome"/>
</dbReference>
<name>A0A5B7X3Z9_9FLAO</name>
<dbReference type="AlphaFoldDB" id="A0A5B7X3Z9"/>
<accession>A0A5B7X3Z9</accession>
<protein>
    <submittedName>
        <fullName evidence="1">Uncharacterized protein</fullName>
    </submittedName>
</protein>